<feature type="region of interest" description="Disordered" evidence="1">
    <location>
        <begin position="61"/>
        <end position="104"/>
    </location>
</feature>
<dbReference type="AlphaFoldDB" id="A0A3L6S5K4"/>
<comment type="caution">
    <text evidence="2">The sequence shown here is derived from an EMBL/GenBank/DDBJ whole genome shotgun (WGS) entry which is preliminary data.</text>
</comment>
<gene>
    <name evidence="2" type="ORF">C2845_PM02G37540</name>
</gene>
<evidence type="ECO:0000313" key="3">
    <source>
        <dbReference type="Proteomes" id="UP000275267"/>
    </source>
</evidence>
<organism evidence="2 3">
    <name type="scientific">Panicum miliaceum</name>
    <name type="common">Proso millet</name>
    <name type="synonym">Broomcorn millet</name>
    <dbReference type="NCBI Taxonomy" id="4540"/>
    <lineage>
        <taxon>Eukaryota</taxon>
        <taxon>Viridiplantae</taxon>
        <taxon>Streptophyta</taxon>
        <taxon>Embryophyta</taxon>
        <taxon>Tracheophyta</taxon>
        <taxon>Spermatophyta</taxon>
        <taxon>Magnoliopsida</taxon>
        <taxon>Liliopsida</taxon>
        <taxon>Poales</taxon>
        <taxon>Poaceae</taxon>
        <taxon>PACMAD clade</taxon>
        <taxon>Panicoideae</taxon>
        <taxon>Panicodae</taxon>
        <taxon>Paniceae</taxon>
        <taxon>Panicinae</taxon>
        <taxon>Panicum</taxon>
        <taxon>Panicum sect. Panicum</taxon>
    </lineage>
</organism>
<reference evidence="3" key="1">
    <citation type="journal article" date="2019" name="Nat. Commun.">
        <title>The genome of broomcorn millet.</title>
        <authorList>
            <person name="Zou C."/>
            <person name="Miki D."/>
            <person name="Li D."/>
            <person name="Tang Q."/>
            <person name="Xiao L."/>
            <person name="Rajput S."/>
            <person name="Deng P."/>
            <person name="Jia W."/>
            <person name="Huang R."/>
            <person name="Zhang M."/>
            <person name="Sun Y."/>
            <person name="Hu J."/>
            <person name="Fu X."/>
            <person name="Schnable P.S."/>
            <person name="Li F."/>
            <person name="Zhang H."/>
            <person name="Feng B."/>
            <person name="Zhu X."/>
            <person name="Liu R."/>
            <person name="Schnable J.C."/>
            <person name="Zhu J.-K."/>
            <person name="Zhang H."/>
        </authorList>
    </citation>
    <scope>NUCLEOTIDE SEQUENCE [LARGE SCALE GENOMIC DNA]</scope>
</reference>
<proteinExistence type="predicted"/>
<keyword evidence="3" id="KW-1185">Reference proteome</keyword>
<dbReference type="OrthoDB" id="10367558at2759"/>
<evidence type="ECO:0000256" key="1">
    <source>
        <dbReference type="SAM" id="MobiDB-lite"/>
    </source>
</evidence>
<sequence length="104" mass="11647">MTPLQIINPLDIAIPKNTKVHLHPCMSPRETPPPDQNRTIAKGYKLPYLISREVKLAVVDDAGGHGRHSSTRGVASRQLHGHEPTPLPYGRPRRRHPLPRHAPE</sequence>
<accession>A0A3L6S5K4</accession>
<feature type="compositionally biased region" description="Basic residues" evidence="1">
    <location>
        <begin position="91"/>
        <end position="104"/>
    </location>
</feature>
<protein>
    <submittedName>
        <fullName evidence="2">Uncharacterized protein</fullName>
    </submittedName>
</protein>
<name>A0A3L6S5K4_PANMI</name>
<dbReference type="Proteomes" id="UP000275267">
    <property type="component" value="Unassembled WGS sequence"/>
</dbReference>
<dbReference type="EMBL" id="PQIB02000005">
    <property type="protein sequence ID" value="RLN16255.1"/>
    <property type="molecule type" value="Genomic_DNA"/>
</dbReference>
<evidence type="ECO:0000313" key="2">
    <source>
        <dbReference type="EMBL" id="RLN16255.1"/>
    </source>
</evidence>